<feature type="region of interest" description="Disordered" evidence="1">
    <location>
        <begin position="730"/>
        <end position="809"/>
    </location>
</feature>
<feature type="compositionally biased region" description="Pro residues" evidence="1">
    <location>
        <begin position="782"/>
        <end position="798"/>
    </location>
</feature>
<feature type="compositionally biased region" description="Low complexity" evidence="1">
    <location>
        <begin position="755"/>
        <end position="772"/>
    </location>
</feature>
<keyword evidence="4" id="KW-1185">Reference proteome</keyword>
<accession>A0AAD5TS85</accession>
<evidence type="ECO:0000313" key="3">
    <source>
        <dbReference type="EMBL" id="KAJ3185436.1"/>
    </source>
</evidence>
<protein>
    <recommendedName>
        <fullName evidence="5">Tail specific protease domain-containing protein</fullName>
    </recommendedName>
</protein>
<evidence type="ECO:0000256" key="2">
    <source>
        <dbReference type="SAM" id="SignalP"/>
    </source>
</evidence>
<gene>
    <name evidence="3" type="ORF">HDU87_000057</name>
</gene>
<feature type="chain" id="PRO_5042123828" description="Tail specific protease domain-containing protein" evidence="2">
    <location>
        <begin position="21"/>
        <end position="809"/>
    </location>
</feature>
<keyword evidence="2" id="KW-0732">Signal</keyword>
<organism evidence="3 4">
    <name type="scientific">Geranomyces variabilis</name>
    <dbReference type="NCBI Taxonomy" id="109894"/>
    <lineage>
        <taxon>Eukaryota</taxon>
        <taxon>Fungi</taxon>
        <taxon>Fungi incertae sedis</taxon>
        <taxon>Chytridiomycota</taxon>
        <taxon>Chytridiomycota incertae sedis</taxon>
        <taxon>Chytridiomycetes</taxon>
        <taxon>Spizellomycetales</taxon>
        <taxon>Powellomycetaceae</taxon>
        <taxon>Geranomyces</taxon>
    </lineage>
</organism>
<evidence type="ECO:0000256" key="1">
    <source>
        <dbReference type="SAM" id="MobiDB-lite"/>
    </source>
</evidence>
<reference evidence="3" key="1">
    <citation type="submission" date="2020-05" db="EMBL/GenBank/DDBJ databases">
        <title>Phylogenomic resolution of chytrid fungi.</title>
        <authorList>
            <person name="Stajich J.E."/>
            <person name="Amses K."/>
            <person name="Simmons R."/>
            <person name="Seto K."/>
            <person name="Myers J."/>
            <person name="Bonds A."/>
            <person name="Quandt C.A."/>
            <person name="Barry K."/>
            <person name="Liu P."/>
            <person name="Grigoriev I."/>
            <person name="Longcore J.E."/>
            <person name="James T.Y."/>
        </authorList>
    </citation>
    <scope>NUCLEOTIDE SEQUENCE</scope>
    <source>
        <strain evidence="3">JEL0379</strain>
    </source>
</reference>
<proteinExistence type="predicted"/>
<name>A0AAD5TS85_9FUNG</name>
<dbReference type="EMBL" id="JADGJQ010000001">
    <property type="protein sequence ID" value="KAJ3185436.1"/>
    <property type="molecule type" value="Genomic_DNA"/>
</dbReference>
<dbReference type="InterPro" id="IPR029045">
    <property type="entry name" value="ClpP/crotonase-like_dom_sf"/>
</dbReference>
<feature type="compositionally biased region" description="Basic residues" evidence="1">
    <location>
        <begin position="799"/>
        <end position="809"/>
    </location>
</feature>
<comment type="caution">
    <text evidence="3">The sequence shown here is derived from an EMBL/GenBank/DDBJ whole genome shotgun (WGS) entry which is preliminary data.</text>
</comment>
<feature type="signal peptide" evidence="2">
    <location>
        <begin position="1"/>
        <end position="20"/>
    </location>
</feature>
<dbReference type="Proteomes" id="UP001212152">
    <property type="component" value="Unassembled WGS sequence"/>
</dbReference>
<dbReference type="PANTHER" id="PTHR37049">
    <property type="entry name" value="PEPTIDASE S41 FAMILY PROTEIN"/>
    <property type="match status" value="1"/>
</dbReference>
<sequence>MHVKLAAAAGLLAVFGRAQAAPHTDFCQLVAKAAQETTGWINVDQVVGCLSTFPLDEKIRKSTLDTLSKTFEGEYAFTDMATTASTIDGGKWTLQNVDLRKFIKKAATKKYANEKSFFDDINATMRLLGDAHTGFRHSCHHSEFSFYQPWGFDVLFDPKTGKNFVKLAAEDPTSPSLGAAVPADLYAKVAKAIGRDPKTLRGWKVLLIDGKDAVDFIKSVADTDYGVAKDGQTRFNRAAGFLYVGNDGSVTKGFGPASLRSNLETPANASRTLKLQSPDGKQELVVVVPWFARRKLRTPIPYKDAPSFYKNVCLAQKDSLQKRGLSVQTGKGFQHDAKEFLVALDQSQPHSFPNNTENYFGNGYPHLVKKGDFASFMMLDAETAVSTLPTFSSDAADGPFGPTATACRATLADKDVTANIGTGGPAGWRFYCFIKEIHDGLHTLKAQGAKRIILDWTGNGGGWGDLGFAHAAVMFPQVVRDQARFRLSPLMEQLIGKAFALDRNLTTPNTMFGPANFLDPKTQKAPLASDVQRLFTDPKAGRNETFGGYTSRYSNLINIVDGGGIFDASQKHNVWDAIGAKKPTEPIWPKENVMLLTEGYCGSTCAHAARVLVDEVGIRSTVKGGLAGSKPFTFSAFPGGNVLDIDQLFSDPQKIDMADNPLTPQPFLAAVSMFRVNVGVGYSHRKDLPAEYAYSPANCRLDITEDNVFPAMTWKAAAATFKGCGGDKPSYPGYPTNEPNYPGNPADPTNPTEPTYPGNPTDPTNPTKPTYPGNNPSDPDEPTYPGPTDPTEPSYPPHKPGKCHKKAAN</sequence>
<evidence type="ECO:0000313" key="4">
    <source>
        <dbReference type="Proteomes" id="UP001212152"/>
    </source>
</evidence>
<evidence type="ECO:0008006" key="5">
    <source>
        <dbReference type="Google" id="ProtNLM"/>
    </source>
</evidence>
<dbReference type="AlphaFoldDB" id="A0AAD5TS85"/>
<dbReference type="PANTHER" id="PTHR37049:SF4">
    <property type="entry name" value="RHODANESE DOMAIN-CONTAINING PROTEIN"/>
    <property type="match status" value="1"/>
</dbReference>
<dbReference type="InterPro" id="IPR052766">
    <property type="entry name" value="S41A_metabolite_peptidase"/>
</dbReference>
<dbReference type="SUPFAM" id="SSF52096">
    <property type="entry name" value="ClpP/crotonase"/>
    <property type="match status" value="1"/>
</dbReference>